<dbReference type="OrthoDB" id="1110951at2759"/>
<dbReference type="PROSITE" id="PS00116">
    <property type="entry name" value="DNA_POLYMERASE_B"/>
    <property type="match status" value="1"/>
</dbReference>
<reference evidence="10 11" key="1">
    <citation type="submission" date="2018-11" db="EMBL/GenBank/DDBJ databases">
        <authorList>
            <consortium name="Pathogen Informatics"/>
        </authorList>
    </citation>
    <scope>NUCLEOTIDE SEQUENCE [LARGE SCALE GENOMIC DNA]</scope>
</reference>
<dbReference type="GO" id="GO:0003677">
    <property type="term" value="F:DNA binding"/>
    <property type="evidence" value="ECO:0007669"/>
    <property type="project" value="UniProtKB-KW"/>
</dbReference>
<evidence type="ECO:0000256" key="5">
    <source>
        <dbReference type="ARBA" id="ARBA00022705"/>
    </source>
</evidence>
<proteinExistence type="inferred from homology"/>
<accession>A0A3P7FGI9</accession>
<evidence type="ECO:0000256" key="3">
    <source>
        <dbReference type="ARBA" id="ARBA00022679"/>
    </source>
</evidence>
<name>A0A3P7FGI9_WUCBA</name>
<evidence type="ECO:0000259" key="9">
    <source>
        <dbReference type="Pfam" id="PF03175"/>
    </source>
</evidence>
<dbReference type="GO" id="GO:0042575">
    <property type="term" value="C:DNA polymerase complex"/>
    <property type="evidence" value="ECO:0007669"/>
    <property type="project" value="UniProtKB-ARBA"/>
</dbReference>
<evidence type="ECO:0000256" key="6">
    <source>
        <dbReference type="ARBA" id="ARBA00022932"/>
    </source>
</evidence>
<dbReference type="InterPro" id="IPR012337">
    <property type="entry name" value="RNaseH-like_sf"/>
</dbReference>
<dbReference type="InParanoid" id="A0A3P7FGI9"/>
<dbReference type="Gene3D" id="1.10.287.690">
    <property type="entry name" value="Helix hairpin bin"/>
    <property type="match status" value="1"/>
</dbReference>
<keyword evidence="7" id="KW-0238">DNA-binding</keyword>
<dbReference type="Gene3D" id="3.90.1600.10">
    <property type="entry name" value="Palm domain of DNA polymerase"/>
    <property type="match status" value="1"/>
</dbReference>
<dbReference type="GO" id="GO:0003887">
    <property type="term" value="F:DNA-directed DNA polymerase activity"/>
    <property type="evidence" value="ECO:0007669"/>
    <property type="project" value="UniProtKB-KW"/>
</dbReference>
<evidence type="ECO:0000256" key="8">
    <source>
        <dbReference type="ARBA" id="ARBA00049244"/>
    </source>
</evidence>
<feature type="domain" description="DNA-directed DNA polymerase family B mitochondria/virus" evidence="9">
    <location>
        <begin position="424"/>
        <end position="739"/>
    </location>
</feature>
<keyword evidence="6" id="KW-0239">DNA-directed DNA polymerase</keyword>
<gene>
    <name evidence="10" type="ORF">WBA_LOCUS3048</name>
</gene>
<evidence type="ECO:0000313" key="11">
    <source>
        <dbReference type="Proteomes" id="UP000270924"/>
    </source>
</evidence>
<keyword evidence="3" id="KW-0808">Transferase</keyword>
<evidence type="ECO:0000256" key="7">
    <source>
        <dbReference type="ARBA" id="ARBA00023125"/>
    </source>
</evidence>
<dbReference type="InterPro" id="IPR036397">
    <property type="entry name" value="RNaseH_sf"/>
</dbReference>
<sequence>MKLAEIAKVIDSYGFDIFEYDPDQLWQIDYGLSQNLDISKFANPVYSSGQMKEICIGVERGLNVDLYADKKFNKYQMRQIRIALEAGIDFKDLANPLISHSIMETIVVKLNMNSERLATFDLERQKELRKGLHRNLDVSKYADHNFDVYQMREIRKGLQKGLAVEIYARFIAARKEKDPFNQDQERFVFILDISGDMEYKKLTLRADPDGIREKIYKYLQENGSIDIPCKVVNNGFRKLSKDEIKKLGLSEKSVYYISKDIKKPTKRTNIITRRRYETFTRGYSYETAAKIRNFRYKPFKEEYLKEIGVTRRYYEIVAFREGIDTDSALDISREISKAIKEKLGNFDSVSFAIWLFKNNINFKVSLQQSRIINLQFGKVSIRDSFCLLQSSLDNLAKTFGIESKIKHDFISNMEKLKKENANLYYDYLKRDCEILFEVLQRFDYELKNIYEKSELKLTIGSTALNIYRNKFQKRKIFFPSKIEKDVTRNSVRGGRVEIYKTGKFDNVNIYDVNSLYPAMMLKFKYPIRSSVRVSELIFENGLVGTGIYKVEFKQLKNRLPILINEEKKYCFSGIAWTTHHELNYLLNECGGVVTKVLEGYYYPYCDYIFSDFVETFYNLRKNTDDQARKNIYKYLLNNLFGKFLQRDEIEVMKVLSLSKAREMLNDGKEIMPYLEDSEKGLYIYKEENKFSKSNVSFPAIGSMVTAAGRVYLTSVLERYFENAIYCDTDSIHLHNIALDESFLSNDELGKFKTEYENVTGYYFGKKQYSIIKKGKILTKQKGIPLKFIPSDYIDKMYKGESVEIEYYSPTKFKTAIRDEIENPNQFLKRIRTVAPQNPIKYSNPFC</sequence>
<dbReference type="InterPro" id="IPR004868">
    <property type="entry name" value="DNA-dir_DNA_pol_B_mt/vir"/>
</dbReference>
<evidence type="ECO:0000256" key="2">
    <source>
        <dbReference type="ARBA" id="ARBA00012417"/>
    </source>
</evidence>
<dbReference type="Gene3D" id="3.30.420.10">
    <property type="entry name" value="Ribonuclease H-like superfamily/Ribonuclease H"/>
    <property type="match status" value="1"/>
</dbReference>
<dbReference type="AlphaFoldDB" id="A0A3P7FGI9"/>
<dbReference type="SUPFAM" id="SSF56672">
    <property type="entry name" value="DNA/RNA polymerases"/>
    <property type="match status" value="1"/>
</dbReference>
<dbReference type="EC" id="2.7.7.7" evidence="2"/>
<dbReference type="PRINTS" id="PR00106">
    <property type="entry name" value="DNAPOLB"/>
</dbReference>
<evidence type="ECO:0000313" key="10">
    <source>
        <dbReference type="EMBL" id="VDM09662.1"/>
    </source>
</evidence>
<comment type="similarity">
    <text evidence="1">Belongs to the DNA polymerase type-B family.</text>
</comment>
<feature type="domain" description="DNA-directed DNA polymerase family B mitochondria/virus" evidence="9">
    <location>
        <begin position="337"/>
        <end position="416"/>
    </location>
</feature>
<dbReference type="Gene3D" id="3.30.1770.10">
    <property type="entry name" value="TPR 1 domain of DNA polymerase"/>
    <property type="match status" value="1"/>
</dbReference>
<organism evidence="10 11">
    <name type="scientific">Wuchereria bancrofti</name>
    <dbReference type="NCBI Taxonomy" id="6293"/>
    <lineage>
        <taxon>Eukaryota</taxon>
        <taxon>Metazoa</taxon>
        <taxon>Ecdysozoa</taxon>
        <taxon>Nematoda</taxon>
        <taxon>Chromadorea</taxon>
        <taxon>Rhabditida</taxon>
        <taxon>Spirurina</taxon>
        <taxon>Spiruromorpha</taxon>
        <taxon>Filarioidea</taxon>
        <taxon>Onchocercidae</taxon>
        <taxon>Wuchereria</taxon>
    </lineage>
</organism>
<evidence type="ECO:0000256" key="1">
    <source>
        <dbReference type="ARBA" id="ARBA00005755"/>
    </source>
</evidence>
<keyword evidence="11" id="KW-1185">Reference proteome</keyword>
<dbReference type="PANTHER" id="PTHR33568">
    <property type="entry name" value="DNA POLYMERASE"/>
    <property type="match status" value="1"/>
</dbReference>
<dbReference type="GO" id="GO:0006260">
    <property type="term" value="P:DNA replication"/>
    <property type="evidence" value="ECO:0007669"/>
    <property type="project" value="UniProtKB-KW"/>
</dbReference>
<dbReference type="Gene3D" id="4.10.80.20">
    <property type="entry name" value="DNA polymerase, domain 5"/>
    <property type="match status" value="1"/>
</dbReference>
<dbReference type="EMBL" id="UYWW01000958">
    <property type="protein sequence ID" value="VDM09662.1"/>
    <property type="molecule type" value="Genomic_DNA"/>
</dbReference>
<evidence type="ECO:0000256" key="4">
    <source>
        <dbReference type="ARBA" id="ARBA00022695"/>
    </source>
</evidence>
<dbReference type="InterPro" id="IPR023211">
    <property type="entry name" value="DNA_pol_palm_dom_sf"/>
</dbReference>
<comment type="catalytic activity">
    <reaction evidence="8">
        <text>DNA(n) + a 2'-deoxyribonucleoside 5'-triphosphate = DNA(n+1) + diphosphate</text>
        <dbReference type="Rhea" id="RHEA:22508"/>
        <dbReference type="Rhea" id="RHEA-COMP:17339"/>
        <dbReference type="Rhea" id="RHEA-COMP:17340"/>
        <dbReference type="ChEBI" id="CHEBI:33019"/>
        <dbReference type="ChEBI" id="CHEBI:61560"/>
        <dbReference type="ChEBI" id="CHEBI:173112"/>
        <dbReference type="EC" id="2.7.7.7"/>
    </reaction>
</comment>
<dbReference type="InterPro" id="IPR043502">
    <property type="entry name" value="DNA/RNA_pol_sf"/>
</dbReference>
<dbReference type="InterPro" id="IPR006172">
    <property type="entry name" value="DNA-dir_DNA_pol_B"/>
</dbReference>
<dbReference type="Pfam" id="PF03175">
    <property type="entry name" value="DNA_pol_B_2"/>
    <property type="match status" value="2"/>
</dbReference>
<dbReference type="InterPro" id="IPR017964">
    <property type="entry name" value="DNA-dir_DNA_pol_B_CS"/>
</dbReference>
<dbReference type="GO" id="GO:0000166">
    <property type="term" value="F:nucleotide binding"/>
    <property type="evidence" value="ECO:0007669"/>
    <property type="project" value="InterPro"/>
</dbReference>
<dbReference type="SUPFAM" id="SSF53098">
    <property type="entry name" value="Ribonuclease H-like"/>
    <property type="match status" value="1"/>
</dbReference>
<keyword evidence="5" id="KW-0235">DNA replication</keyword>
<dbReference type="Proteomes" id="UP000270924">
    <property type="component" value="Unassembled WGS sequence"/>
</dbReference>
<keyword evidence="4" id="KW-0548">Nucleotidyltransferase</keyword>
<dbReference type="PANTHER" id="PTHR33568:SF3">
    <property type="entry name" value="DNA-DIRECTED DNA POLYMERASE"/>
    <property type="match status" value="1"/>
</dbReference>
<protein>
    <recommendedName>
        <fullName evidence="2">DNA-directed DNA polymerase</fullName>
        <ecNumber evidence="2">2.7.7.7</ecNumber>
    </recommendedName>
</protein>